<dbReference type="CDD" id="cd07818">
    <property type="entry name" value="SRPBCC_1"/>
    <property type="match status" value="1"/>
</dbReference>
<protein>
    <submittedName>
        <fullName evidence="1">Polyketide cyclase</fullName>
    </submittedName>
</protein>
<name>A0A5B7YDW7_9ALTE</name>
<keyword evidence="2" id="KW-1185">Reference proteome</keyword>
<reference evidence="1 2" key="1">
    <citation type="submission" date="2019-04" db="EMBL/GenBank/DDBJ databases">
        <title>Salinimonas iocasae sp. nov., a halophilic bacterium isolated from the outer tube casing of tubeworms in Okinawa Trough.</title>
        <authorList>
            <person name="Zhang H."/>
            <person name="Wang H."/>
            <person name="Li C."/>
        </authorList>
    </citation>
    <scope>NUCLEOTIDE SEQUENCE [LARGE SCALE GENOMIC DNA]</scope>
    <source>
        <strain evidence="1 2">KX18D6</strain>
    </source>
</reference>
<dbReference type="OrthoDB" id="9807923at2"/>
<evidence type="ECO:0000313" key="2">
    <source>
        <dbReference type="Proteomes" id="UP000304912"/>
    </source>
</evidence>
<organism evidence="1 2">
    <name type="scientific">Salinimonas iocasae</name>
    <dbReference type="NCBI Taxonomy" id="2572577"/>
    <lineage>
        <taxon>Bacteria</taxon>
        <taxon>Pseudomonadati</taxon>
        <taxon>Pseudomonadota</taxon>
        <taxon>Gammaproteobacteria</taxon>
        <taxon>Alteromonadales</taxon>
        <taxon>Alteromonadaceae</taxon>
        <taxon>Alteromonas/Salinimonas group</taxon>
        <taxon>Salinimonas</taxon>
    </lineage>
</organism>
<dbReference type="InterPro" id="IPR019587">
    <property type="entry name" value="Polyketide_cyclase/dehydratase"/>
</dbReference>
<dbReference type="Proteomes" id="UP000304912">
    <property type="component" value="Chromosome"/>
</dbReference>
<dbReference type="Pfam" id="PF10604">
    <property type="entry name" value="Polyketide_cyc2"/>
    <property type="match status" value="1"/>
</dbReference>
<dbReference type="KEGG" id="salk:FBQ74_10085"/>
<dbReference type="SUPFAM" id="SSF55961">
    <property type="entry name" value="Bet v1-like"/>
    <property type="match status" value="1"/>
</dbReference>
<gene>
    <name evidence="1" type="ORF">FBQ74_10085</name>
</gene>
<evidence type="ECO:0000313" key="1">
    <source>
        <dbReference type="EMBL" id="QCZ93814.1"/>
    </source>
</evidence>
<dbReference type="EMBL" id="CP039852">
    <property type="protein sequence ID" value="QCZ93814.1"/>
    <property type="molecule type" value="Genomic_DNA"/>
</dbReference>
<dbReference type="AlphaFoldDB" id="A0A5B7YDW7"/>
<dbReference type="InterPro" id="IPR023393">
    <property type="entry name" value="START-like_dom_sf"/>
</dbReference>
<dbReference type="RefSeq" id="WP_139756557.1">
    <property type="nucleotide sequence ID" value="NZ_CP039852.1"/>
</dbReference>
<sequence>MSLLRKLIFALATIVVLFVAVGLLLPKEYEVSRSIVIDAEPAEIYPNVVDLKQWSSWGVWFQRDPNMQIEYGGPDRAIGMYSKWQSATQGSGEMEITELKHNRHVEYSLWFPEYDMGSTGQITLETTPEGTRVIWRDSGEVGANPVDRYLVLMMDDMMGPDFETGLENLKTVVENQG</sequence>
<dbReference type="Gene3D" id="3.30.530.20">
    <property type="match status" value="1"/>
</dbReference>
<accession>A0A5B7YDW7</accession>
<proteinExistence type="predicted"/>